<dbReference type="InterPro" id="IPR001036">
    <property type="entry name" value="Acrflvin-R"/>
</dbReference>
<dbReference type="Gene3D" id="3.30.70.1430">
    <property type="entry name" value="Multidrug efflux transporter AcrB pore domain"/>
    <property type="match status" value="2"/>
</dbReference>
<dbReference type="SUPFAM" id="SSF82714">
    <property type="entry name" value="Multidrug efflux transporter AcrB TolC docking domain, DN and DC subdomains"/>
    <property type="match status" value="2"/>
</dbReference>
<dbReference type="GO" id="GO:0042910">
    <property type="term" value="F:xenobiotic transmembrane transporter activity"/>
    <property type="evidence" value="ECO:0007669"/>
    <property type="project" value="TreeGrafter"/>
</dbReference>
<feature type="transmembrane region" description="Helical" evidence="1">
    <location>
        <begin position="869"/>
        <end position="891"/>
    </location>
</feature>
<evidence type="ECO:0000313" key="3">
    <source>
        <dbReference type="Proteomes" id="UP000198508"/>
    </source>
</evidence>
<dbReference type="AlphaFoldDB" id="A0A1I0JIA0"/>
<feature type="transmembrane region" description="Helical" evidence="1">
    <location>
        <begin position="897"/>
        <end position="918"/>
    </location>
</feature>
<dbReference type="Pfam" id="PF00873">
    <property type="entry name" value="ACR_tran"/>
    <property type="match status" value="1"/>
</dbReference>
<dbReference type="EMBL" id="FOIM01000030">
    <property type="protein sequence ID" value="SEU10052.1"/>
    <property type="molecule type" value="Genomic_DNA"/>
</dbReference>
<dbReference type="GeneID" id="93277664"/>
<feature type="transmembrane region" description="Helical" evidence="1">
    <location>
        <begin position="519"/>
        <end position="538"/>
    </location>
</feature>
<name>A0A1I0JIA0_9FIRM</name>
<feature type="transmembrane region" description="Helical" evidence="1">
    <location>
        <begin position="331"/>
        <end position="350"/>
    </location>
</feature>
<keyword evidence="1" id="KW-0472">Membrane</keyword>
<reference evidence="3" key="1">
    <citation type="submission" date="2016-10" db="EMBL/GenBank/DDBJ databases">
        <authorList>
            <person name="Varghese N."/>
            <person name="Submissions S."/>
        </authorList>
    </citation>
    <scope>NUCLEOTIDE SEQUENCE [LARGE SCALE GENOMIC DNA]</scope>
    <source>
        <strain evidence="3">NLAE-zl-G277</strain>
    </source>
</reference>
<evidence type="ECO:0000256" key="1">
    <source>
        <dbReference type="SAM" id="Phobius"/>
    </source>
</evidence>
<dbReference type="GO" id="GO:0005886">
    <property type="term" value="C:plasma membrane"/>
    <property type="evidence" value="ECO:0007669"/>
    <property type="project" value="TreeGrafter"/>
</dbReference>
<dbReference type="SUPFAM" id="SSF82866">
    <property type="entry name" value="Multidrug efflux transporter AcrB transmembrane domain"/>
    <property type="match status" value="2"/>
</dbReference>
<dbReference type="Proteomes" id="UP000198508">
    <property type="component" value="Unassembled WGS sequence"/>
</dbReference>
<feature type="transmembrane region" description="Helical" evidence="1">
    <location>
        <begin position="426"/>
        <end position="447"/>
    </location>
</feature>
<dbReference type="SUPFAM" id="SSF82693">
    <property type="entry name" value="Multidrug efflux transporter AcrB pore domain, PN1, PN2, PC1 and PC2 subdomains"/>
    <property type="match status" value="3"/>
</dbReference>
<keyword evidence="1" id="KW-1133">Transmembrane helix</keyword>
<sequence length="1016" mass="110156">MVNITKFAVKRPVTIVLCLITIAYFGLQSLLGTKIELTPEMELPMLVVGTVYAGASPDDINDLITMKQEDAISSLDGVDTVQSFSQENVAVVLVQYKYGTNIDTAYINLKKAIDGIRSQMPDDIEEPNILEMDMNAQPVVTLAVSGQVDENLYTYVDNNIVPQFEKLSSVGEVSLSGGQESYIRVELVPEKMAQYHLSMSAVAQIVGAADFTIPAGDVHVGRQDLDVSVGNDYDDAESLKSIAIPLAGGDVIHLSDVANVYSAVKDADSIGRYNGDDVISLGIKKQQSATAIDVSREVMKQIEAIQVTNPGIHITVINDSSEMIEESISNVFQTMIVAVLLSMLILWLFYGDLRASVIVGTSIPISIVLALIAMSAMGFSLNVISLTSLVLGVGMMVDNSINVLDGCFRAKEKMNFYDAAIEGSRTMIGAITGGTVTTCVVFLPLALLSGLSGQLFKQLGFTIVFCMIASLFSAVSIVPLCFYQWHPKENDRAPVNGMVKSMQSWYRSHMPSIIPRTKLVLGTSVLFLVLALLMASRLNMDLMSSVDEGIVQMTVKTKPGLSVEAINETLLGLEEMVMSEEDVDHYLVTYGSSGLSMGGSSDVTLSAYLKDDRKLSTDQVIDKWRRETERYKDMSVTLKQGSTTSSGSMSSGDQIEIDLQSTDYQALKAAANDLTEQLRQRRDVMQVHSSVENAAPVVKVDIDPVSAQAEGLTPAGIGSAIYSNLSGIKASTIRVNGEDVDIKVEYARDRYDTIDKLQGMMINTASGTALPLEDLAQIRYEDSPQQISRKDKQYQVSITMEPQAEYKKTAEKDVKKFVSQWKMPPEVELAANSLDEMMGEELGALGGALVTGVFLIFIVMAIQFESPKFSLMVMTTIPFSLIGSFGLLYLAGSPISMVSMLGFLMLVGTVVNNGILYVETVNQMLPEMPLDQALVEAGAIRMRPILMTTLTTVISMVPNALAYGKAGKMMQGLALVDVGGLLAATVLTLILLPTYYKLVYNLGRRSLGGEGVIMAD</sequence>
<gene>
    <name evidence="2" type="ORF">SAMN05216313_13070</name>
</gene>
<feature type="transmembrane region" description="Helical" evidence="1">
    <location>
        <begin position="975"/>
        <end position="996"/>
    </location>
</feature>
<accession>A0A1I0JIA0</accession>
<dbReference type="PANTHER" id="PTHR32063">
    <property type="match status" value="1"/>
</dbReference>
<feature type="transmembrane region" description="Helical" evidence="1">
    <location>
        <begin position="842"/>
        <end position="862"/>
    </location>
</feature>
<dbReference type="Gene3D" id="1.20.1640.10">
    <property type="entry name" value="Multidrug efflux transporter AcrB transmembrane domain"/>
    <property type="match status" value="2"/>
</dbReference>
<dbReference type="InterPro" id="IPR027463">
    <property type="entry name" value="AcrB_DN_DC_subdom"/>
</dbReference>
<keyword evidence="1" id="KW-0812">Transmembrane</keyword>
<dbReference type="Gene3D" id="3.30.2090.10">
    <property type="entry name" value="Multidrug efflux transporter AcrB TolC docking domain, DN and DC subdomains"/>
    <property type="match status" value="2"/>
</dbReference>
<dbReference type="PANTHER" id="PTHR32063:SF0">
    <property type="entry name" value="SWARMING MOTILITY PROTEIN SWRC"/>
    <property type="match status" value="1"/>
</dbReference>
<feature type="transmembrane region" description="Helical" evidence="1">
    <location>
        <begin position="357"/>
        <end position="377"/>
    </location>
</feature>
<dbReference type="RefSeq" id="WP_092369192.1">
    <property type="nucleotide sequence ID" value="NZ_DAINWJ010000234.1"/>
</dbReference>
<feature type="transmembrane region" description="Helical" evidence="1">
    <location>
        <begin position="12"/>
        <end position="31"/>
    </location>
</feature>
<dbReference type="Gene3D" id="3.30.70.1320">
    <property type="entry name" value="Multidrug efflux transporter AcrB pore domain like"/>
    <property type="match status" value="1"/>
</dbReference>
<dbReference type="Gene3D" id="3.30.70.1440">
    <property type="entry name" value="Multidrug efflux transporter AcrB pore domain"/>
    <property type="match status" value="1"/>
</dbReference>
<keyword evidence="3" id="KW-1185">Reference proteome</keyword>
<proteinExistence type="predicted"/>
<dbReference type="PRINTS" id="PR00702">
    <property type="entry name" value="ACRIFLAVINRP"/>
</dbReference>
<feature type="transmembrane region" description="Helical" evidence="1">
    <location>
        <begin position="459"/>
        <end position="483"/>
    </location>
</feature>
<organism evidence="2 3">
    <name type="scientific">Enterocloster lavalensis</name>
    <dbReference type="NCBI Taxonomy" id="460384"/>
    <lineage>
        <taxon>Bacteria</taxon>
        <taxon>Bacillati</taxon>
        <taxon>Bacillota</taxon>
        <taxon>Clostridia</taxon>
        <taxon>Lachnospirales</taxon>
        <taxon>Lachnospiraceae</taxon>
        <taxon>Enterocloster</taxon>
    </lineage>
</organism>
<dbReference type="STRING" id="460384.SAMN05216313_13070"/>
<protein>
    <submittedName>
        <fullName evidence="2">Multidrug efflux pump subunit AcrB</fullName>
    </submittedName>
</protein>
<evidence type="ECO:0000313" key="2">
    <source>
        <dbReference type="EMBL" id="SEU10052.1"/>
    </source>
</evidence>
<feature type="transmembrane region" description="Helical" evidence="1">
    <location>
        <begin position="945"/>
        <end position="963"/>
    </location>
</feature>